<sequence length="158" mass="18147">MEEKKAKKEEKKNASRQLNNYNYYGKVNNEMINTALDEVQNSLRRIVEQDPKNAKTIISSITKILSDEKILINDEINQKALPKASKNDEEDKAIIERITKLSKEEPNVAKLRTFANLASKIIKIPITHQITSNKVFLLGWFKDNIEAIERAFANGEFN</sequence>
<name>A2DNV9_TRIV3</name>
<protein>
    <submittedName>
        <fullName evidence="1">Uncharacterized protein</fullName>
    </submittedName>
</protein>
<dbReference type="EMBL" id="DS113224">
    <property type="protein sequence ID" value="EAY17954.1"/>
    <property type="molecule type" value="Genomic_DNA"/>
</dbReference>
<dbReference type="InParanoid" id="A2DNV9"/>
<dbReference type="RefSeq" id="XP_001578940.1">
    <property type="nucleotide sequence ID" value="XM_001578890.1"/>
</dbReference>
<dbReference type="VEuPathDB" id="TrichDB:TVAGG3_0289380"/>
<organism evidence="1 2">
    <name type="scientific">Trichomonas vaginalis (strain ATCC PRA-98 / G3)</name>
    <dbReference type="NCBI Taxonomy" id="412133"/>
    <lineage>
        <taxon>Eukaryota</taxon>
        <taxon>Metamonada</taxon>
        <taxon>Parabasalia</taxon>
        <taxon>Trichomonadida</taxon>
        <taxon>Trichomonadidae</taxon>
        <taxon>Trichomonas</taxon>
    </lineage>
</organism>
<dbReference type="AlphaFoldDB" id="A2DNV9"/>
<evidence type="ECO:0000313" key="1">
    <source>
        <dbReference type="EMBL" id="EAY17954.1"/>
    </source>
</evidence>
<evidence type="ECO:0000313" key="2">
    <source>
        <dbReference type="Proteomes" id="UP000001542"/>
    </source>
</evidence>
<reference evidence="1" key="2">
    <citation type="journal article" date="2007" name="Science">
        <title>Draft genome sequence of the sexually transmitted pathogen Trichomonas vaginalis.</title>
        <authorList>
            <person name="Carlton J.M."/>
            <person name="Hirt R.P."/>
            <person name="Silva J.C."/>
            <person name="Delcher A.L."/>
            <person name="Schatz M."/>
            <person name="Zhao Q."/>
            <person name="Wortman J.R."/>
            <person name="Bidwell S.L."/>
            <person name="Alsmark U.C.M."/>
            <person name="Besteiro S."/>
            <person name="Sicheritz-Ponten T."/>
            <person name="Noel C.J."/>
            <person name="Dacks J.B."/>
            <person name="Foster P.G."/>
            <person name="Simillion C."/>
            <person name="Van de Peer Y."/>
            <person name="Miranda-Saavedra D."/>
            <person name="Barton G.J."/>
            <person name="Westrop G.D."/>
            <person name="Mueller S."/>
            <person name="Dessi D."/>
            <person name="Fiori P.L."/>
            <person name="Ren Q."/>
            <person name="Paulsen I."/>
            <person name="Zhang H."/>
            <person name="Bastida-Corcuera F.D."/>
            <person name="Simoes-Barbosa A."/>
            <person name="Brown M.T."/>
            <person name="Hayes R.D."/>
            <person name="Mukherjee M."/>
            <person name="Okumura C.Y."/>
            <person name="Schneider R."/>
            <person name="Smith A.J."/>
            <person name="Vanacova S."/>
            <person name="Villalvazo M."/>
            <person name="Haas B.J."/>
            <person name="Pertea M."/>
            <person name="Feldblyum T.V."/>
            <person name="Utterback T.R."/>
            <person name="Shu C.L."/>
            <person name="Osoegawa K."/>
            <person name="de Jong P.J."/>
            <person name="Hrdy I."/>
            <person name="Horvathova L."/>
            <person name="Zubacova Z."/>
            <person name="Dolezal P."/>
            <person name="Malik S.B."/>
            <person name="Logsdon J.M. Jr."/>
            <person name="Henze K."/>
            <person name="Gupta A."/>
            <person name="Wang C.C."/>
            <person name="Dunne R.L."/>
            <person name="Upcroft J.A."/>
            <person name="Upcroft P."/>
            <person name="White O."/>
            <person name="Salzberg S.L."/>
            <person name="Tang P."/>
            <person name="Chiu C.-H."/>
            <person name="Lee Y.-S."/>
            <person name="Embley T.M."/>
            <person name="Coombs G.H."/>
            <person name="Mottram J.C."/>
            <person name="Tachezy J."/>
            <person name="Fraser-Liggett C.M."/>
            <person name="Johnson P.J."/>
        </authorList>
    </citation>
    <scope>NUCLEOTIDE SEQUENCE [LARGE SCALE GENOMIC DNA]</scope>
    <source>
        <strain evidence="1">G3</strain>
    </source>
</reference>
<dbReference type="Proteomes" id="UP000001542">
    <property type="component" value="Unassembled WGS sequence"/>
</dbReference>
<accession>A2DNV9</accession>
<dbReference type="KEGG" id="tva:5463457"/>
<reference evidence="1" key="1">
    <citation type="submission" date="2006-10" db="EMBL/GenBank/DDBJ databases">
        <authorList>
            <person name="Amadeo P."/>
            <person name="Zhao Q."/>
            <person name="Wortman J."/>
            <person name="Fraser-Liggett C."/>
            <person name="Carlton J."/>
        </authorList>
    </citation>
    <scope>NUCLEOTIDE SEQUENCE</scope>
    <source>
        <strain evidence="1">G3</strain>
    </source>
</reference>
<gene>
    <name evidence="1" type="ORF">TVAG_225800</name>
</gene>
<dbReference type="VEuPathDB" id="TrichDB:TVAG_225800"/>
<proteinExistence type="predicted"/>
<keyword evidence="2" id="KW-1185">Reference proteome</keyword>